<dbReference type="SUPFAM" id="SSF103243">
    <property type="entry name" value="KA1-like"/>
    <property type="match status" value="1"/>
</dbReference>
<dbReference type="PROSITE" id="PS50011">
    <property type="entry name" value="PROTEIN_KINASE_DOM"/>
    <property type="match status" value="1"/>
</dbReference>
<feature type="compositionally biased region" description="Low complexity" evidence="10">
    <location>
        <begin position="531"/>
        <end position="540"/>
    </location>
</feature>
<dbReference type="CDD" id="cd14003">
    <property type="entry name" value="STKc_AMPK-like"/>
    <property type="match status" value="1"/>
</dbReference>
<evidence type="ECO:0000313" key="14">
    <source>
        <dbReference type="Proteomes" id="UP000054408"/>
    </source>
</evidence>
<feature type="domain" description="Protein kinase" evidence="11">
    <location>
        <begin position="36"/>
        <end position="287"/>
    </location>
</feature>
<keyword evidence="5 13" id="KW-0418">Kinase</keyword>
<dbReference type="FunFam" id="1.10.510.10:FF:000592">
    <property type="entry name" value="CAMK family protein kinase"/>
    <property type="match status" value="1"/>
</dbReference>
<dbReference type="GO" id="GO:0035556">
    <property type="term" value="P:intracellular signal transduction"/>
    <property type="evidence" value="ECO:0007669"/>
    <property type="project" value="TreeGrafter"/>
</dbReference>
<dbReference type="OrthoDB" id="193931at2759"/>
<protein>
    <recommendedName>
        <fullName evidence="1">non-specific serine/threonine protein kinase</fullName>
        <ecNumber evidence="1">2.7.11.1</ecNumber>
    </recommendedName>
</protein>
<evidence type="ECO:0000256" key="9">
    <source>
        <dbReference type="PROSITE-ProRule" id="PRU10141"/>
    </source>
</evidence>
<dbReference type="Gene3D" id="1.10.510.10">
    <property type="entry name" value="Transferase(Phosphotransferase) domain 1"/>
    <property type="match status" value="1"/>
</dbReference>
<dbReference type="GeneID" id="25565284"/>
<evidence type="ECO:0000256" key="7">
    <source>
        <dbReference type="ARBA" id="ARBA00047899"/>
    </source>
</evidence>
<dbReference type="Gene3D" id="3.30.310.80">
    <property type="entry name" value="Kinase associated domain 1, KA1"/>
    <property type="match status" value="1"/>
</dbReference>
<keyword evidence="6 9" id="KW-0067">ATP-binding</keyword>
<dbReference type="PROSITE" id="PS50032">
    <property type="entry name" value="KA1"/>
    <property type="match status" value="1"/>
</dbReference>
<reference evidence="13 14" key="1">
    <citation type="submission" date="2010-05" db="EMBL/GenBank/DDBJ databases">
        <title>The Genome Sequence of Thecamonas trahens ATCC 50062.</title>
        <authorList>
            <consortium name="The Broad Institute Genome Sequencing Platform"/>
            <person name="Russ C."/>
            <person name="Cuomo C."/>
            <person name="Shea T."/>
            <person name="Young S.K."/>
            <person name="Zeng Q."/>
            <person name="Koehrsen M."/>
            <person name="Haas B."/>
            <person name="Borodovsky M."/>
            <person name="Guigo R."/>
            <person name="Alvarado L."/>
            <person name="Berlin A."/>
            <person name="Bochicchio J."/>
            <person name="Borenstein D."/>
            <person name="Chapman S."/>
            <person name="Chen Z."/>
            <person name="Freedman E."/>
            <person name="Gellesch M."/>
            <person name="Goldberg J."/>
            <person name="Griggs A."/>
            <person name="Gujja S."/>
            <person name="Heilman E."/>
            <person name="Heiman D."/>
            <person name="Hepburn T."/>
            <person name="Howarth C."/>
            <person name="Jen D."/>
            <person name="Larson L."/>
            <person name="Mehta T."/>
            <person name="Park D."/>
            <person name="Pearson M."/>
            <person name="Roberts A."/>
            <person name="Saif S."/>
            <person name="Shenoy N."/>
            <person name="Sisk P."/>
            <person name="Stolte C."/>
            <person name="Sykes S."/>
            <person name="Thomson T."/>
            <person name="Walk T."/>
            <person name="White J."/>
            <person name="Yandava C."/>
            <person name="Burger G."/>
            <person name="Gray M.W."/>
            <person name="Holland P.W.H."/>
            <person name="King N."/>
            <person name="Lang F.B.F."/>
            <person name="Roger A.J."/>
            <person name="Ruiz-Trillo I."/>
            <person name="Lander E."/>
            <person name="Nusbaum C."/>
        </authorList>
    </citation>
    <scope>NUCLEOTIDE SEQUENCE [LARGE SCALE GENOMIC DNA]</scope>
    <source>
        <strain evidence="13 14">ATCC 50062</strain>
    </source>
</reference>
<dbReference type="RefSeq" id="XP_013757526.1">
    <property type="nucleotide sequence ID" value="XM_013902072.1"/>
</dbReference>
<dbReference type="PANTHER" id="PTHR24346">
    <property type="entry name" value="MAP/MICROTUBULE AFFINITY-REGULATING KINASE"/>
    <property type="match status" value="1"/>
</dbReference>
<keyword evidence="2" id="KW-0723">Serine/threonine-protein kinase</keyword>
<gene>
    <name evidence="13" type="ORF">AMSG_06011</name>
</gene>
<dbReference type="GO" id="GO:0005737">
    <property type="term" value="C:cytoplasm"/>
    <property type="evidence" value="ECO:0007669"/>
    <property type="project" value="TreeGrafter"/>
</dbReference>
<dbReference type="GO" id="GO:0005524">
    <property type="term" value="F:ATP binding"/>
    <property type="evidence" value="ECO:0007669"/>
    <property type="project" value="UniProtKB-UniRule"/>
</dbReference>
<dbReference type="AlphaFoldDB" id="A0A0L0DBM0"/>
<dbReference type="EC" id="2.7.11.1" evidence="1"/>
<feature type="binding site" evidence="9">
    <location>
        <position position="65"/>
    </location>
    <ligand>
        <name>ATP</name>
        <dbReference type="ChEBI" id="CHEBI:30616"/>
    </ligand>
</feature>
<feature type="region of interest" description="Disordered" evidence="10">
    <location>
        <begin position="631"/>
        <end position="663"/>
    </location>
</feature>
<sequence length="773" mass="83583">MASSLSLALDAEPRQRSEHPPPSSPRSQRGTFVGNYKLGKTLGEGSFGKVLSATHTLTGETVAIKVLHKDKITEKELERVTREIRILQLLRHPNIVQLYEVLDTPGHIYLVMEYATGGELFDYIVTHGKVKESKALKFFLEMLSAVHYCHCNSIIHRDLKPENLLLDDKSHIKIIDFGFANTFQDGALLNTFCGSPAYAPPEMVVGEAYDGKRVDIWSMGVILYALIAGYLPFDDENVSALYRKVMAGKYKCPRSMSPPIRDLIARMLVVDPSKRITIEGIMQHPWIVENASTAMRAGVLASSPLDRLAGEPDPELIALCDSFGFPEPELRAGLTEGMRNQATTTYFLLAQRKKASPADFRAMVAATNGAATSEASDVVPMLRVRKTTVTTPSSPLASPHKSHRPRVSSPLASTMSKAAAAAAAATSAAGGRHPRASPRSGGTRKRSSTVSSSSRSRVVSPRSPTSPSSSTTSPLSPLSPTSPTTPTSPKKKSSRSRHRSRQRAGTGELSPSGSSPARSLAAKVNARRARQAAPAPELASSLPNFSSAAAMASIQLAKREGAMSRIDRVEASRQAFMKKSPRGDSDSSLISARSSQPHGASMANLNGDQDSITVDVLGQSSDSALSPMLARVRERARRRASVSSAGSASTSTSRSPSGSRKSRIRTVRGIFSVSTTSNKPADDILDEVLRVLDEAGIRYSRTAYRIDCHADSANAADAPAELPPDDAQSPVRFELEICRIPKMDLHGLRLKRIKGETWRYSRLVHMLVAKMKL</sequence>
<feature type="region of interest" description="Disordered" evidence="10">
    <location>
        <begin position="1"/>
        <end position="31"/>
    </location>
</feature>
<keyword evidence="3" id="KW-0808">Transferase</keyword>
<keyword evidence="4 9" id="KW-0547">Nucleotide-binding</keyword>
<evidence type="ECO:0000256" key="6">
    <source>
        <dbReference type="ARBA" id="ARBA00022840"/>
    </source>
</evidence>
<organism evidence="13 14">
    <name type="scientific">Thecamonas trahens ATCC 50062</name>
    <dbReference type="NCBI Taxonomy" id="461836"/>
    <lineage>
        <taxon>Eukaryota</taxon>
        <taxon>Apusozoa</taxon>
        <taxon>Apusomonadida</taxon>
        <taxon>Apusomonadidae</taxon>
        <taxon>Thecamonas</taxon>
    </lineage>
</organism>
<feature type="region of interest" description="Disordered" evidence="10">
    <location>
        <begin position="573"/>
        <end position="607"/>
    </location>
</feature>
<dbReference type="SMART" id="SM00220">
    <property type="entry name" value="S_TKc"/>
    <property type="match status" value="1"/>
</dbReference>
<dbReference type="SUPFAM" id="SSF56112">
    <property type="entry name" value="Protein kinase-like (PK-like)"/>
    <property type="match status" value="1"/>
</dbReference>
<evidence type="ECO:0000256" key="10">
    <source>
        <dbReference type="SAM" id="MobiDB-lite"/>
    </source>
</evidence>
<evidence type="ECO:0000256" key="8">
    <source>
        <dbReference type="ARBA" id="ARBA00048679"/>
    </source>
</evidence>
<evidence type="ECO:0000313" key="13">
    <source>
        <dbReference type="EMBL" id="KNC49739.1"/>
    </source>
</evidence>
<feature type="domain" description="KA1" evidence="12">
    <location>
        <begin position="724"/>
        <end position="773"/>
    </location>
</feature>
<dbReference type="CDD" id="cd12121">
    <property type="entry name" value="MARK_C_like"/>
    <property type="match status" value="1"/>
</dbReference>
<dbReference type="EMBL" id="GL349457">
    <property type="protein sequence ID" value="KNC49739.1"/>
    <property type="molecule type" value="Genomic_DNA"/>
</dbReference>
<dbReference type="InterPro" id="IPR008271">
    <property type="entry name" value="Ser/Thr_kinase_AS"/>
</dbReference>
<evidence type="ECO:0000256" key="3">
    <source>
        <dbReference type="ARBA" id="ARBA00022679"/>
    </source>
</evidence>
<feature type="compositionally biased region" description="Low complexity" evidence="10">
    <location>
        <begin position="412"/>
        <end position="429"/>
    </location>
</feature>
<dbReference type="PROSITE" id="PS00108">
    <property type="entry name" value="PROTEIN_KINASE_ST"/>
    <property type="match status" value="1"/>
</dbReference>
<dbReference type="PANTHER" id="PTHR24346:SF82">
    <property type="entry name" value="KP78A-RELATED"/>
    <property type="match status" value="1"/>
</dbReference>
<dbReference type="Pfam" id="PF02149">
    <property type="entry name" value="KA1"/>
    <property type="match status" value="1"/>
</dbReference>
<feature type="compositionally biased region" description="Low complexity" evidence="10">
    <location>
        <begin position="641"/>
        <end position="659"/>
    </location>
</feature>
<dbReference type="STRING" id="461836.A0A0L0DBM0"/>
<feature type="compositionally biased region" description="Basic residues" evidence="10">
    <location>
        <begin position="489"/>
        <end position="502"/>
    </location>
</feature>
<accession>A0A0L0DBM0</accession>
<dbReference type="InterPro" id="IPR028375">
    <property type="entry name" value="KA1/Ssp2_C"/>
</dbReference>
<feature type="region of interest" description="Disordered" evidence="10">
    <location>
        <begin position="389"/>
        <end position="540"/>
    </location>
</feature>
<name>A0A0L0DBM0_THETB</name>
<evidence type="ECO:0000256" key="2">
    <source>
        <dbReference type="ARBA" id="ARBA00022527"/>
    </source>
</evidence>
<dbReference type="InterPro" id="IPR011009">
    <property type="entry name" value="Kinase-like_dom_sf"/>
</dbReference>
<evidence type="ECO:0000256" key="1">
    <source>
        <dbReference type="ARBA" id="ARBA00012513"/>
    </source>
</evidence>
<dbReference type="GO" id="GO:0106310">
    <property type="term" value="F:protein serine kinase activity"/>
    <property type="evidence" value="ECO:0007669"/>
    <property type="project" value="RHEA"/>
</dbReference>
<dbReference type="eggNOG" id="KOG0586">
    <property type="taxonomic scope" value="Eukaryota"/>
</dbReference>
<dbReference type="PROSITE" id="PS00107">
    <property type="entry name" value="PROTEIN_KINASE_ATP"/>
    <property type="match status" value="1"/>
</dbReference>
<evidence type="ECO:0000256" key="5">
    <source>
        <dbReference type="ARBA" id="ARBA00022777"/>
    </source>
</evidence>
<dbReference type="FunFam" id="3.30.200.20:FF:000003">
    <property type="entry name" value="Non-specific serine/threonine protein kinase"/>
    <property type="match status" value="1"/>
</dbReference>
<comment type="catalytic activity">
    <reaction evidence="7">
        <text>L-threonyl-[protein] + ATP = O-phospho-L-threonyl-[protein] + ADP + H(+)</text>
        <dbReference type="Rhea" id="RHEA:46608"/>
        <dbReference type="Rhea" id="RHEA-COMP:11060"/>
        <dbReference type="Rhea" id="RHEA-COMP:11605"/>
        <dbReference type="ChEBI" id="CHEBI:15378"/>
        <dbReference type="ChEBI" id="CHEBI:30013"/>
        <dbReference type="ChEBI" id="CHEBI:30616"/>
        <dbReference type="ChEBI" id="CHEBI:61977"/>
        <dbReference type="ChEBI" id="CHEBI:456216"/>
        <dbReference type="EC" id="2.7.11.1"/>
    </reaction>
</comment>
<proteinExistence type="predicted"/>
<dbReference type="OMA" id="GXIVSAV"/>
<keyword evidence="14" id="KW-1185">Reference proteome</keyword>
<feature type="compositionally biased region" description="Basic residues" evidence="10">
    <location>
        <begin position="432"/>
        <end position="447"/>
    </location>
</feature>
<evidence type="ECO:0000256" key="4">
    <source>
        <dbReference type="ARBA" id="ARBA00022741"/>
    </source>
</evidence>
<evidence type="ECO:0000259" key="12">
    <source>
        <dbReference type="PROSITE" id="PS50032"/>
    </source>
</evidence>
<dbReference type="GO" id="GO:0004674">
    <property type="term" value="F:protein serine/threonine kinase activity"/>
    <property type="evidence" value="ECO:0007669"/>
    <property type="project" value="UniProtKB-KW"/>
</dbReference>
<dbReference type="Pfam" id="PF00069">
    <property type="entry name" value="Pkinase"/>
    <property type="match status" value="1"/>
</dbReference>
<dbReference type="InterPro" id="IPR001772">
    <property type="entry name" value="KA1_dom"/>
</dbReference>
<dbReference type="InterPro" id="IPR000719">
    <property type="entry name" value="Prot_kinase_dom"/>
</dbReference>
<dbReference type="InterPro" id="IPR017441">
    <property type="entry name" value="Protein_kinase_ATP_BS"/>
</dbReference>
<comment type="catalytic activity">
    <reaction evidence="8">
        <text>L-seryl-[protein] + ATP = O-phospho-L-seryl-[protein] + ADP + H(+)</text>
        <dbReference type="Rhea" id="RHEA:17989"/>
        <dbReference type="Rhea" id="RHEA-COMP:9863"/>
        <dbReference type="Rhea" id="RHEA-COMP:11604"/>
        <dbReference type="ChEBI" id="CHEBI:15378"/>
        <dbReference type="ChEBI" id="CHEBI:29999"/>
        <dbReference type="ChEBI" id="CHEBI:30616"/>
        <dbReference type="ChEBI" id="CHEBI:83421"/>
        <dbReference type="ChEBI" id="CHEBI:456216"/>
        <dbReference type="EC" id="2.7.11.1"/>
    </reaction>
</comment>
<evidence type="ECO:0000259" key="11">
    <source>
        <dbReference type="PROSITE" id="PS50011"/>
    </source>
</evidence>
<dbReference type="FunFam" id="3.30.310.80:FF:000011">
    <property type="entry name" value="Non-specific serine/threonine protein kinase"/>
    <property type="match status" value="1"/>
</dbReference>
<feature type="compositionally biased region" description="Low complexity" evidence="10">
    <location>
        <begin position="586"/>
        <end position="595"/>
    </location>
</feature>
<dbReference type="Proteomes" id="UP000054408">
    <property type="component" value="Unassembled WGS sequence"/>
</dbReference>
<feature type="compositionally biased region" description="Low complexity" evidence="10">
    <location>
        <begin position="448"/>
        <end position="488"/>
    </location>
</feature>